<dbReference type="PROSITE" id="PS50089">
    <property type="entry name" value="ZF_RING_2"/>
    <property type="match status" value="1"/>
</dbReference>
<dbReference type="Pfam" id="PF00097">
    <property type="entry name" value="zf-C3HC4"/>
    <property type="match status" value="1"/>
</dbReference>
<dbReference type="PANTHER" id="PTHR47048:SF1">
    <property type="entry name" value="PROTEIN SCAF11"/>
    <property type="match status" value="1"/>
</dbReference>
<proteinExistence type="predicted"/>
<feature type="domain" description="RING-type" evidence="6">
    <location>
        <begin position="40"/>
        <end position="70"/>
    </location>
</feature>
<keyword evidence="8" id="KW-1185">Reference proteome</keyword>
<dbReference type="InterPro" id="IPR017907">
    <property type="entry name" value="Znf_RING_CS"/>
</dbReference>
<dbReference type="GO" id="GO:0003723">
    <property type="term" value="F:RNA binding"/>
    <property type="evidence" value="ECO:0007669"/>
    <property type="project" value="TreeGrafter"/>
</dbReference>
<dbReference type="PROSITE" id="PS00518">
    <property type="entry name" value="ZF_RING_1"/>
    <property type="match status" value="1"/>
</dbReference>
<dbReference type="PANTHER" id="PTHR47048">
    <property type="entry name" value="PROTEIN SCAF11"/>
    <property type="match status" value="1"/>
</dbReference>
<evidence type="ECO:0000256" key="1">
    <source>
        <dbReference type="ARBA" id="ARBA00022723"/>
    </source>
</evidence>
<dbReference type="GO" id="GO:0000245">
    <property type="term" value="P:spliceosomal complex assembly"/>
    <property type="evidence" value="ECO:0007669"/>
    <property type="project" value="TreeGrafter"/>
</dbReference>
<keyword evidence="3" id="KW-0862">Zinc</keyword>
<dbReference type="AlphaFoldDB" id="A0A8C0AXV2"/>
<dbReference type="Gene3D" id="3.30.40.10">
    <property type="entry name" value="Zinc/RING finger domain, C3HC4 (zinc finger)"/>
    <property type="match status" value="1"/>
</dbReference>
<dbReference type="GO" id="GO:0008270">
    <property type="term" value="F:zinc ion binding"/>
    <property type="evidence" value="ECO:0007669"/>
    <property type="project" value="UniProtKB-KW"/>
</dbReference>
<evidence type="ECO:0000256" key="5">
    <source>
        <dbReference type="SAM" id="MobiDB-lite"/>
    </source>
</evidence>
<sequence>MKNRKQCIQDTEGQKHEGMEGEENEESCSCSTLLYDGDTCPICLNCLLEQEIGFPENCSHTFCLTCILKWAEVRLRTKVFVYFLVESAVSNTYRLFFFKKISYAF</sequence>
<reference evidence="7" key="2">
    <citation type="submission" date="2025-09" db="UniProtKB">
        <authorList>
            <consortium name="Ensembl"/>
        </authorList>
    </citation>
    <scope>IDENTIFICATION</scope>
</reference>
<evidence type="ECO:0000313" key="7">
    <source>
        <dbReference type="Ensembl" id="ENSBJAP00000008744.1"/>
    </source>
</evidence>
<organism evidence="7 8">
    <name type="scientific">Buteo japonicus</name>
    <dbReference type="NCBI Taxonomy" id="224669"/>
    <lineage>
        <taxon>Eukaryota</taxon>
        <taxon>Metazoa</taxon>
        <taxon>Chordata</taxon>
        <taxon>Craniata</taxon>
        <taxon>Vertebrata</taxon>
        <taxon>Euteleostomi</taxon>
        <taxon>Archelosauria</taxon>
        <taxon>Archosauria</taxon>
        <taxon>Dinosauria</taxon>
        <taxon>Saurischia</taxon>
        <taxon>Theropoda</taxon>
        <taxon>Coelurosauria</taxon>
        <taxon>Aves</taxon>
        <taxon>Neognathae</taxon>
        <taxon>Neoaves</taxon>
        <taxon>Telluraves</taxon>
        <taxon>Accipitrimorphae</taxon>
        <taxon>Accipitriformes</taxon>
        <taxon>Accipitridae</taxon>
        <taxon>Accipitrinae</taxon>
        <taxon>Buteo</taxon>
    </lineage>
</organism>
<evidence type="ECO:0000256" key="3">
    <source>
        <dbReference type="ARBA" id="ARBA00022833"/>
    </source>
</evidence>
<dbReference type="InterPro" id="IPR013083">
    <property type="entry name" value="Znf_RING/FYVE/PHD"/>
</dbReference>
<feature type="region of interest" description="Disordered" evidence="5">
    <location>
        <begin position="1"/>
        <end position="23"/>
    </location>
</feature>
<reference evidence="7" key="1">
    <citation type="submission" date="2025-08" db="UniProtKB">
        <authorList>
            <consortium name="Ensembl"/>
        </authorList>
    </citation>
    <scope>IDENTIFICATION</scope>
</reference>
<dbReference type="Ensembl" id="ENSBJAT00000008998.1">
    <property type="protein sequence ID" value="ENSBJAP00000008744.1"/>
    <property type="gene ID" value="ENSBJAG00000006042.1"/>
</dbReference>
<evidence type="ECO:0000256" key="2">
    <source>
        <dbReference type="ARBA" id="ARBA00022771"/>
    </source>
</evidence>
<name>A0A8C0AXV2_9AVES</name>
<evidence type="ECO:0000313" key="8">
    <source>
        <dbReference type="Proteomes" id="UP000694555"/>
    </source>
</evidence>
<feature type="compositionally biased region" description="Polar residues" evidence="5">
    <location>
        <begin position="1"/>
        <end position="11"/>
    </location>
</feature>
<dbReference type="InterPro" id="IPR001841">
    <property type="entry name" value="Znf_RING"/>
</dbReference>
<keyword evidence="1" id="KW-0479">Metal-binding</keyword>
<accession>A0A8C0AXV2</accession>
<dbReference type="SUPFAM" id="SSF57850">
    <property type="entry name" value="RING/U-box"/>
    <property type="match status" value="1"/>
</dbReference>
<protein>
    <recommendedName>
        <fullName evidence="6">RING-type domain-containing protein</fullName>
    </recommendedName>
</protein>
<dbReference type="InterPro" id="IPR018957">
    <property type="entry name" value="Znf_C3HC4_RING-type"/>
</dbReference>
<evidence type="ECO:0000259" key="6">
    <source>
        <dbReference type="PROSITE" id="PS50089"/>
    </source>
</evidence>
<evidence type="ECO:0000256" key="4">
    <source>
        <dbReference type="PROSITE-ProRule" id="PRU00175"/>
    </source>
</evidence>
<keyword evidence="2 4" id="KW-0863">Zinc-finger</keyword>
<dbReference type="Proteomes" id="UP000694555">
    <property type="component" value="Unplaced"/>
</dbReference>